<evidence type="ECO:0000313" key="1">
    <source>
        <dbReference type="EMBL" id="KAH3693293.1"/>
    </source>
</evidence>
<keyword evidence="2" id="KW-1185">Reference proteome</keyword>
<name>A0A9D3Y3Y2_DREPO</name>
<organism evidence="1 2">
    <name type="scientific">Dreissena polymorpha</name>
    <name type="common">Zebra mussel</name>
    <name type="synonym">Mytilus polymorpha</name>
    <dbReference type="NCBI Taxonomy" id="45954"/>
    <lineage>
        <taxon>Eukaryota</taxon>
        <taxon>Metazoa</taxon>
        <taxon>Spiralia</taxon>
        <taxon>Lophotrochozoa</taxon>
        <taxon>Mollusca</taxon>
        <taxon>Bivalvia</taxon>
        <taxon>Autobranchia</taxon>
        <taxon>Heteroconchia</taxon>
        <taxon>Euheterodonta</taxon>
        <taxon>Imparidentia</taxon>
        <taxon>Neoheterodontei</taxon>
        <taxon>Myida</taxon>
        <taxon>Dreissenoidea</taxon>
        <taxon>Dreissenidae</taxon>
        <taxon>Dreissena</taxon>
    </lineage>
</organism>
<protein>
    <submittedName>
        <fullName evidence="1">Uncharacterized protein</fullName>
    </submittedName>
</protein>
<sequence length="171" mass="19934">MATRVVEQGRIDKKNEVATQVEEDETACSLLKPTSPLQFSAYRDRKILNTRVKESAFEYTTQTQKLNWVMLLNTMKQISSIEKTEKDLYERYGIFQTTLPDGTVVCENRMLSDRAHSKLYAHTYRRPVSYQPPPLHLRSIAKTGYSNLSRRCFSCVRITNTCYQNKRPRTI</sequence>
<dbReference type="AlphaFoldDB" id="A0A9D3Y3Y2"/>
<evidence type="ECO:0000313" key="2">
    <source>
        <dbReference type="Proteomes" id="UP000828390"/>
    </source>
</evidence>
<gene>
    <name evidence="1" type="ORF">DPMN_192697</name>
</gene>
<comment type="caution">
    <text evidence="1">The sequence shown here is derived from an EMBL/GenBank/DDBJ whole genome shotgun (WGS) entry which is preliminary data.</text>
</comment>
<dbReference type="EMBL" id="JAIWYP010000017">
    <property type="protein sequence ID" value="KAH3693293.1"/>
    <property type="molecule type" value="Genomic_DNA"/>
</dbReference>
<proteinExistence type="predicted"/>
<reference evidence="1" key="1">
    <citation type="journal article" date="2019" name="bioRxiv">
        <title>The Genome of the Zebra Mussel, Dreissena polymorpha: A Resource for Invasive Species Research.</title>
        <authorList>
            <person name="McCartney M.A."/>
            <person name="Auch B."/>
            <person name="Kono T."/>
            <person name="Mallez S."/>
            <person name="Zhang Y."/>
            <person name="Obille A."/>
            <person name="Becker A."/>
            <person name="Abrahante J.E."/>
            <person name="Garbe J."/>
            <person name="Badalamenti J.P."/>
            <person name="Herman A."/>
            <person name="Mangelson H."/>
            <person name="Liachko I."/>
            <person name="Sullivan S."/>
            <person name="Sone E.D."/>
            <person name="Koren S."/>
            <person name="Silverstein K.A.T."/>
            <person name="Beckman K.B."/>
            <person name="Gohl D.M."/>
        </authorList>
    </citation>
    <scope>NUCLEOTIDE SEQUENCE</scope>
    <source>
        <strain evidence="1">Duluth1</strain>
        <tissue evidence="1">Whole animal</tissue>
    </source>
</reference>
<accession>A0A9D3Y3Y2</accession>
<reference evidence="1" key="2">
    <citation type="submission" date="2020-11" db="EMBL/GenBank/DDBJ databases">
        <authorList>
            <person name="McCartney M.A."/>
            <person name="Auch B."/>
            <person name="Kono T."/>
            <person name="Mallez S."/>
            <person name="Becker A."/>
            <person name="Gohl D.M."/>
            <person name="Silverstein K.A.T."/>
            <person name="Koren S."/>
            <person name="Bechman K.B."/>
            <person name="Herman A."/>
            <person name="Abrahante J.E."/>
            <person name="Garbe J."/>
        </authorList>
    </citation>
    <scope>NUCLEOTIDE SEQUENCE</scope>
    <source>
        <strain evidence="1">Duluth1</strain>
        <tissue evidence="1">Whole animal</tissue>
    </source>
</reference>
<dbReference type="Proteomes" id="UP000828390">
    <property type="component" value="Unassembled WGS sequence"/>
</dbReference>